<feature type="domain" description="OmpA-like" evidence="6">
    <location>
        <begin position="286"/>
        <end position="404"/>
    </location>
</feature>
<feature type="region of interest" description="Disordered" evidence="5">
    <location>
        <begin position="383"/>
        <end position="404"/>
    </location>
</feature>
<dbReference type="Proteomes" id="UP000033121">
    <property type="component" value="Unassembled WGS sequence"/>
</dbReference>
<dbReference type="SUPFAM" id="SSF103088">
    <property type="entry name" value="OmpA-like"/>
    <property type="match status" value="1"/>
</dbReference>
<dbReference type="RefSeq" id="WP_046371284.1">
    <property type="nucleotide sequence ID" value="NZ_BBWV01000004.1"/>
</dbReference>
<dbReference type="STRING" id="1220578.FPE01S_04_02880"/>
<evidence type="ECO:0000256" key="2">
    <source>
        <dbReference type="ARBA" id="ARBA00023136"/>
    </source>
</evidence>
<dbReference type="InterPro" id="IPR006665">
    <property type="entry name" value="OmpA-like"/>
</dbReference>
<evidence type="ECO:0000256" key="1">
    <source>
        <dbReference type="ARBA" id="ARBA00004442"/>
    </source>
</evidence>
<dbReference type="PANTHER" id="PTHR30329:SF21">
    <property type="entry name" value="LIPOPROTEIN YIAD-RELATED"/>
    <property type="match status" value="1"/>
</dbReference>
<comment type="subcellular location">
    <subcellularLocation>
        <location evidence="1">Cell outer membrane</location>
    </subcellularLocation>
</comment>
<dbReference type="EMBL" id="BBWV01000004">
    <property type="protein sequence ID" value="GAO45045.1"/>
    <property type="molecule type" value="Genomic_DNA"/>
</dbReference>
<organism evidence="7 8">
    <name type="scientific">Flavihumibacter petaseus NBRC 106054</name>
    <dbReference type="NCBI Taxonomy" id="1220578"/>
    <lineage>
        <taxon>Bacteria</taxon>
        <taxon>Pseudomonadati</taxon>
        <taxon>Bacteroidota</taxon>
        <taxon>Chitinophagia</taxon>
        <taxon>Chitinophagales</taxon>
        <taxon>Chitinophagaceae</taxon>
        <taxon>Flavihumibacter</taxon>
    </lineage>
</organism>
<evidence type="ECO:0000313" key="7">
    <source>
        <dbReference type="EMBL" id="GAO45045.1"/>
    </source>
</evidence>
<dbReference type="Pfam" id="PF00691">
    <property type="entry name" value="OmpA"/>
    <property type="match status" value="1"/>
</dbReference>
<evidence type="ECO:0000256" key="3">
    <source>
        <dbReference type="ARBA" id="ARBA00023237"/>
    </source>
</evidence>
<dbReference type="InterPro" id="IPR036737">
    <property type="entry name" value="OmpA-like_sf"/>
</dbReference>
<dbReference type="Pfam" id="PF06078">
    <property type="entry name" value="DUF937"/>
    <property type="match status" value="1"/>
</dbReference>
<keyword evidence="8" id="KW-1185">Reference proteome</keyword>
<protein>
    <submittedName>
        <fullName evidence="7">Putative OmpA family protein</fullName>
    </submittedName>
</protein>
<gene>
    <name evidence="7" type="ORF">FPE01S_04_02880</name>
</gene>
<dbReference type="GO" id="GO:0009279">
    <property type="term" value="C:cell outer membrane"/>
    <property type="evidence" value="ECO:0007669"/>
    <property type="project" value="UniProtKB-SubCell"/>
</dbReference>
<evidence type="ECO:0000313" key="8">
    <source>
        <dbReference type="Proteomes" id="UP000033121"/>
    </source>
</evidence>
<evidence type="ECO:0000259" key="6">
    <source>
        <dbReference type="PROSITE" id="PS51123"/>
    </source>
</evidence>
<reference evidence="7 8" key="1">
    <citation type="submission" date="2015-04" db="EMBL/GenBank/DDBJ databases">
        <title>Whole genome shotgun sequence of Flavihumibacter petaseus NBRC 106054.</title>
        <authorList>
            <person name="Miyazawa S."/>
            <person name="Hosoyama A."/>
            <person name="Hashimoto M."/>
            <person name="Noguchi M."/>
            <person name="Tsuchikane K."/>
            <person name="Ohji S."/>
            <person name="Yamazoe A."/>
            <person name="Ichikawa N."/>
            <person name="Kimura A."/>
            <person name="Fujita N."/>
        </authorList>
    </citation>
    <scope>NUCLEOTIDE SEQUENCE [LARGE SCALE GENOMIC DNA]</scope>
    <source>
        <strain evidence="7 8">NBRC 106054</strain>
    </source>
</reference>
<evidence type="ECO:0000256" key="4">
    <source>
        <dbReference type="PROSITE-ProRule" id="PRU00473"/>
    </source>
</evidence>
<dbReference type="AlphaFoldDB" id="A0A0E9N6S2"/>
<proteinExistence type="predicted"/>
<dbReference type="CDD" id="cd07185">
    <property type="entry name" value="OmpA_C-like"/>
    <property type="match status" value="1"/>
</dbReference>
<feature type="compositionally biased region" description="Basic and acidic residues" evidence="5">
    <location>
        <begin position="388"/>
        <end position="404"/>
    </location>
</feature>
<keyword evidence="3" id="KW-0998">Cell outer membrane</keyword>
<evidence type="ECO:0000256" key="5">
    <source>
        <dbReference type="SAM" id="MobiDB-lite"/>
    </source>
</evidence>
<dbReference type="InterPro" id="IPR050330">
    <property type="entry name" value="Bact_OuterMem_StrucFunc"/>
</dbReference>
<dbReference type="Gene3D" id="3.30.1330.60">
    <property type="entry name" value="OmpA-like domain"/>
    <property type="match status" value="1"/>
</dbReference>
<sequence length="404" mass="41554">MAFNILDAVKGYLTPDMIGKAASYLGESDSSLAKAASGMVPAALAGIVQKAETGGANTIFDLAKKAFSGGILDNLGNTFSHSGGGIPDYAPGMLSGIFGDKVGHIANTVAQWAGIKGSSAASLLGSVAPLILGLLGKNASDNGLSASGLLSSLTSQKNSILSALPAGLGLSGLFGGTSEPARTATMHQHHEPPKKSGSWLMPLLLGIAAVALLLYLVKGCGGGHKETEHATEPVVADTAKAVVEEPVKPAASGLKLKLADGTEIDVHQGGFEYGLVTCLNDAACEAGKDKWFDFDDVNFDVNSAKLTESSMRQINNIATILKAYPKAKIKIGGYTDKTGNEAANKKLSQERADAVLAAIKATGANAAQLLGAEGYGSEFAKVAATASEDERRPDRRMSVQLREK</sequence>
<dbReference type="PRINTS" id="PR01021">
    <property type="entry name" value="OMPADOMAIN"/>
</dbReference>
<dbReference type="InterPro" id="IPR006664">
    <property type="entry name" value="OMP_bac"/>
</dbReference>
<keyword evidence="2 4" id="KW-0472">Membrane</keyword>
<accession>A0A0E9N6S2</accession>
<dbReference type="PROSITE" id="PS51123">
    <property type="entry name" value="OMPA_2"/>
    <property type="match status" value="1"/>
</dbReference>
<comment type="caution">
    <text evidence="7">The sequence shown here is derived from an EMBL/GenBank/DDBJ whole genome shotgun (WGS) entry which is preliminary data.</text>
</comment>
<name>A0A0E9N6S2_9BACT</name>
<dbReference type="PANTHER" id="PTHR30329">
    <property type="entry name" value="STATOR ELEMENT OF FLAGELLAR MOTOR COMPLEX"/>
    <property type="match status" value="1"/>
</dbReference>
<dbReference type="InterPro" id="IPR009282">
    <property type="entry name" value="DUF937"/>
</dbReference>